<evidence type="ECO:0000313" key="3">
    <source>
        <dbReference type="Proteomes" id="UP000076532"/>
    </source>
</evidence>
<proteinExistence type="predicted"/>
<evidence type="ECO:0000313" key="1">
    <source>
        <dbReference type="EMBL" id="KZP14486.1"/>
    </source>
</evidence>
<dbReference type="Proteomes" id="UP000076532">
    <property type="component" value="Unassembled WGS sequence"/>
</dbReference>
<name>A0A166DA64_9AGAM</name>
<keyword evidence="3" id="KW-1185">Reference proteome</keyword>
<dbReference type="EMBL" id="KV417616">
    <property type="protein sequence ID" value="KZP14486.1"/>
    <property type="molecule type" value="Genomic_DNA"/>
</dbReference>
<dbReference type="EMBL" id="KV417616">
    <property type="protein sequence ID" value="KZP14540.1"/>
    <property type="molecule type" value="Genomic_DNA"/>
</dbReference>
<reference evidence="1 3" key="1">
    <citation type="journal article" date="2016" name="Mol. Biol. Evol.">
        <title>Comparative Genomics of Early-Diverging Mushroom-Forming Fungi Provides Insights into the Origins of Lignocellulose Decay Capabilities.</title>
        <authorList>
            <person name="Nagy L.G."/>
            <person name="Riley R."/>
            <person name="Tritt A."/>
            <person name="Adam C."/>
            <person name="Daum C."/>
            <person name="Floudas D."/>
            <person name="Sun H."/>
            <person name="Yadav J.S."/>
            <person name="Pangilinan J."/>
            <person name="Larsson K.H."/>
            <person name="Matsuura K."/>
            <person name="Barry K."/>
            <person name="Labutti K."/>
            <person name="Kuo R."/>
            <person name="Ohm R.A."/>
            <person name="Bhattacharya S.S."/>
            <person name="Shirouzu T."/>
            <person name="Yoshinaga Y."/>
            <person name="Martin F.M."/>
            <person name="Grigoriev I.V."/>
            <person name="Hibbett D.S."/>
        </authorList>
    </citation>
    <scope>NUCLEOTIDE SEQUENCE [LARGE SCALE GENOMIC DNA]</scope>
    <source>
        <strain evidence="1 3">CBS 109695</strain>
    </source>
</reference>
<protein>
    <submittedName>
        <fullName evidence="1">Uncharacterized protein</fullName>
    </submittedName>
</protein>
<organism evidence="1 3">
    <name type="scientific">Athelia psychrophila</name>
    <dbReference type="NCBI Taxonomy" id="1759441"/>
    <lineage>
        <taxon>Eukaryota</taxon>
        <taxon>Fungi</taxon>
        <taxon>Dikarya</taxon>
        <taxon>Basidiomycota</taxon>
        <taxon>Agaricomycotina</taxon>
        <taxon>Agaricomycetes</taxon>
        <taxon>Agaricomycetidae</taxon>
        <taxon>Atheliales</taxon>
        <taxon>Atheliaceae</taxon>
        <taxon>Athelia</taxon>
    </lineage>
</organism>
<gene>
    <name evidence="1" type="ORF">FIBSPDRAFT_868154</name>
    <name evidence="2" type="ORF">FIBSPDRAFT_868220</name>
</gene>
<dbReference type="AlphaFoldDB" id="A0A166DA64"/>
<sequence length="60" mass="7020">MSQDDSTFLTDLLPSDRALEVIHPHQSHILLYQAGRRRGWHFVLIFSFILQRNSVKIVLC</sequence>
<accession>A0A166DA64</accession>
<evidence type="ECO:0000313" key="2">
    <source>
        <dbReference type="EMBL" id="KZP14540.1"/>
    </source>
</evidence>